<keyword evidence="2" id="KW-0812">Transmembrane</keyword>
<evidence type="ECO:0000313" key="3">
    <source>
        <dbReference type="EMBL" id="UPL14046.1"/>
    </source>
</evidence>
<name>A0ABY4IQ69_9MICO</name>
<evidence type="ECO:0000256" key="2">
    <source>
        <dbReference type="SAM" id="Phobius"/>
    </source>
</evidence>
<protein>
    <recommendedName>
        <fullName evidence="5">Spermidine/putrescine ABC transporter permease</fullName>
    </recommendedName>
</protein>
<feature type="region of interest" description="Disordered" evidence="1">
    <location>
        <begin position="40"/>
        <end position="64"/>
    </location>
</feature>
<evidence type="ECO:0000313" key="4">
    <source>
        <dbReference type="Proteomes" id="UP000831963"/>
    </source>
</evidence>
<sequence>MDAANDAELRELRARAYGPRADITNDRAAMRRLRELEAARRAELSAATAPAGPPVGAEEADAAPAEHLPTDAAPAVAARTGAPTADDGEPEWWQPDDETEEDARVGATASVPRRRRVLWALSVIASAAVAAGVTYALTGVAPVSASSGVPQTTTLHPTSATLVPQDFMGAIESTPVYDFYGLTLFLGEGGFGGPIGPDDACIIAVSTTDVPAIESFDGSSWSIDGPVYTGCSAGAFPATIEIPLRADVPAALGARFSGSRAIQFVLDGDRIGVFVDGG</sequence>
<feature type="transmembrane region" description="Helical" evidence="2">
    <location>
        <begin position="117"/>
        <end position="137"/>
    </location>
</feature>
<proteinExistence type="predicted"/>
<keyword evidence="2" id="KW-0472">Membrane</keyword>
<feature type="compositionally biased region" description="Acidic residues" evidence="1">
    <location>
        <begin position="86"/>
        <end position="101"/>
    </location>
</feature>
<evidence type="ECO:0000256" key="1">
    <source>
        <dbReference type="SAM" id="MobiDB-lite"/>
    </source>
</evidence>
<keyword evidence="2" id="KW-1133">Transmembrane helix</keyword>
<feature type="compositionally biased region" description="Low complexity" evidence="1">
    <location>
        <begin position="76"/>
        <end position="85"/>
    </location>
</feature>
<keyword evidence="4" id="KW-1185">Reference proteome</keyword>
<dbReference type="EMBL" id="CP078077">
    <property type="protein sequence ID" value="UPL14046.1"/>
    <property type="molecule type" value="Genomic_DNA"/>
</dbReference>
<organism evidence="3 4">
    <name type="scientific">Microbacterium galbinum</name>
    <dbReference type="NCBI Taxonomy" id="2851646"/>
    <lineage>
        <taxon>Bacteria</taxon>
        <taxon>Bacillati</taxon>
        <taxon>Actinomycetota</taxon>
        <taxon>Actinomycetes</taxon>
        <taxon>Micrococcales</taxon>
        <taxon>Microbacteriaceae</taxon>
        <taxon>Microbacterium</taxon>
    </lineage>
</organism>
<feature type="compositionally biased region" description="Low complexity" evidence="1">
    <location>
        <begin position="44"/>
        <end position="64"/>
    </location>
</feature>
<evidence type="ECO:0008006" key="5">
    <source>
        <dbReference type="Google" id="ProtNLM"/>
    </source>
</evidence>
<accession>A0ABY4IQ69</accession>
<dbReference type="Proteomes" id="UP000831963">
    <property type="component" value="Chromosome"/>
</dbReference>
<reference evidence="3 4" key="1">
    <citation type="submission" date="2021-06" db="EMBL/GenBank/DDBJ databases">
        <title>Genome-based taxonomic framework of Microbacterium strains isolated from marine environment, the description of four new species and reclassification of four preexisting species.</title>
        <authorList>
            <person name="Lee S.D."/>
            <person name="Kim S.-M."/>
            <person name="Byeon Y.-S."/>
            <person name="Yang H.L."/>
            <person name="Kim I.S."/>
        </authorList>
    </citation>
    <scope>NUCLEOTIDE SEQUENCE [LARGE SCALE GENOMIC DNA]</scope>
    <source>
        <strain evidence="3 4">SSW1-36</strain>
    </source>
</reference>
<feature type="region of interest" description="Disordered" evidence="1">
    <location>
        <begin position="76"/>
        <end position="107"/>
    </location>
</feature>
<gene>
    <name evidence="3" type="ORF">KV396_05950</name>
</gene>
<dbReference type="RefSeq" id="WP_247957185.1">
    <property type="nucleotide sequence ID" value="NZ_CP078077.1"/>
</dbReference>